<evidence type="ECO:0000313" key="1">
    <source>
        <dbReference type="EMBL" id="KKZ63729.1"/>
    </source>
</evidence>
<accession>A0A0G2J225</accession>
<dbReference type="EMBL" id="LCZI01000927">
    <property type="protein sequence ID" value="KKZ63729.1"/>
    <property type="molecule type" value="Genomic_DNA"/>
</dbReference>
<name>A0A0G2J225_9EURO</name>
<protein>
    <submittedName>
        <fullName evidence="1">Uncharacterized protein</fullName>
    </submittedName>
</protein>
<comment type="caution">
    <text evidence="1">The sequence shown here is derived from an EMBL/GenBank/DDBJ whole genome shotgun (WGS) entry which is preliminary data.</text>
</comment>
<dbReference type="OrthoDB" id="2968323at2759"/>
<reference evidence="2" key="1">
    <citation type="journal article" date="2015" name="PLoS Genet.">
        <title>The dynamic genome and transcriptome of the human fungal pathogen Blastomyces and close relative Emmonsia.</title>
        <authorList>
            <person name="Munoz J.F."/>
            <person name="Gauthier G.M."/>
            <person name="Desjardins C.A."/>
            <person name="Gallo J.E."/>
            <person name="Holder J."/>
            <person name="Sullivan T.D."/>
            <person name="Marty A.J."/>
            <person name="Carmen J.C."/>
            <person name="Chen Z."/>
            <person name="Ding L."/>
            <person name="Gujja S."/>
            <person name="Magrini V."/>
            <person name="Misas E."/>
            <person name="Mitreva M."/>
            <person name="Priest M."/>
            <person name="Saif S."/>
            <person name="Whiston E.A."/>
            <person name="Young S."/>
            <person name="Zeng Q."/>
            <person name="Goldman W.E."/>
            <person name="Mardis E.R."/>
            <person name="Taylor J.W."/>
            <person name="McEwen J.G."/>
            <person name="Clay O.K."/>
            <person name="Klein B.S."/>
            <person name="Cuomo C.A."/>
        </authorList>
    </citation>
    <scope>NUCLEOTIDE SEQUENCE [LARGE SCALE GENOMIC DNA]</scope>
    <source>
        <strain evidence="2">UAMH 3008</strain>
    </source>
</reference>
<organism evidence="1 2">
    <name type="scientific">[Emmonsia] crescens</name>
    <dbReference type="NCBI Taxonomy" id="73230"/>
    <lineage>
        <taxon>Eukaryota</taxon>
        <taxon>Fungi</taxon>
        <taxon>Dikarya</taxon>
        <taxon>Ascomycota</taxon>
        <taxon>Pezizomycotina</taxon>
        <taxon>Eurotiomycetes</taxon>
        <taxon>Eurotiomycetidae</taxon>
        <taxon>Onygenales</taxon>
        <taxon>Ajellomycetaceae</taxon>
        <taxon>Emergomyces</taxon>
    </lineage>
</organism>
<sequence>MEEARGTQLTNVWENMDLDDKKTIIEDIIGFEKKLLSVSLSWTVSPGEKLQKLQPIPRHL</sequence>
<dbReference type="Proteomes" id="UP000034164">
    <property type="component" value="Unassembled WGS sequence"/>
</dbReference>
<proteinExistence type="predicted"/>
<gene>
    <name evidence="1" type="ORF">EMCG_01963</name>
</gene>
<dbReference type="VEuPathDB" id="FungiDB:EMCG_01963"/>
<dbReference type="AlphaFoldDB" id="A0A0G2J225"/>
<evidence type="ECO:0000313" key="2">
    <source>
        <dbReference type="Proteomes" id="UP000034164"/>
    </source>
</evidence>